<dbReference type="GO" id="GO:0006508">
    <property type="term" value="P:proteolysis"/>
    <property type="evidence" value="ECO:0007669"/>
    <property type="project" value="InterPro"/>
</dbReference>
<gene>
    <name evidence="1" type="primary">Espl1_0</name>
    <name evidence="1" type="ORF">UROPYL_R15157</name>
</gene>
<dbReference type="PANTHER" id="PTHR12792:SF0">
    <property type="entry name" value="SEPARIN"/>
    <property type="match status" value="1"/>
</dbReference>
<sequence length="137" mass="15239">PEPGWDQDPEGERPEARDGIRCSLGSDSALSKPLDEAFSLWKKLLENPGIPEVRSPEQTMSSLQLLAALYRLQDKPIQALESFLLLRSLCQRLGDNLGMANSLCQLTRILLQLECPSQAQVFLEELELCLGEDEGSE</sequence>
<dbReference type="Gene3D" id="1.25.40.10">
    <property type="entry name" value="Tetratricopeptide repeat domain"/>
    <property type="match status" value="1"/>
</dbReference>
<dbReference type="GO" id="GO:0005737">
    <property type="term" value="C:cytoplasm"/>
    <property type="evidence" value="ECO:0007669"/>
    <property type="project" value="TreeGrafter"/>
</dbReference>
<dbReference type="GO" id="GO:0005813">
    <property type="term" value="C:centrosome"/>
    <property type="evidence" value="ECO:0007669"/>
    <property type="project" value="TreeGrafter"/>
</dbReference>
<reference evidence="1 2" key="1">
    <citation type="submission" date="2019-09" db="EMBL/GenBank/DDBJ databases">
        <title>Bird 10,000 Genomes (B10K) Project - Family phase.</title>
        <authorList>
            <person name="Zhang G."/>
        </authorList>
    </citation>
    <scope>NUCLEOTIDE SEQUENCE [LARGE SCALE GENOMIC DNA]</scope>
    <source>
        <strain evidence="1">B10K-DU-012-38</strain>
        <tissue evidence="1">Muscle</tissue>
    </source>
</reference>
<name>A0A7K5SQH9_9FRIN</name>
<protein>
    <submittedName>
        <fullName evidence="1">ESPL1 protein</fullName>
    </submittedName>
</protein>
<feature type="non-terminal residue" evidence="1">
    <location>
        <position position="1"/>
    </location>
</feature>
<dbReference type="Proteomes" id="UP000524542">
    <property type="component" value="Unassembled WGS sequence"/>
</dbReference>
<accession>A0A7K5SQH9</accession>
<organism evidence="1 2">
    <name type="scientific">Urocynchramus pylzowi</name>
    <dbReference type="NCBI Taxonomy" id="571890"/>
    <lineage>
        <taxon>Eukaryota</taxon>
        <taxon>Metazoa</taxon>
        <taxon>Chordata</taxon>
        <taxon>Craniata</taxon>
        <taxon>Vertebrata</taxon>
        <taxon>Euteleostomi</taxon>
        <taxon>Archelosauria</taxon>
        <taxon>Archosauria</taxon>
        <taxon>Dinosauria</taxon>
        <taxon>Saurischia</taxon>
        <taxon>Theropoda</taxon>
        <taxon>Coelurosauria</taxon>
        <taxon>Aves</taxon>
        <taxon>Neognathae</taxon>
        <taxon>Neoaves</taxon>
        <taxon>Telluraves</taxon>
        <taxon>Australaves</taxon>
        <taxon>Passeriformes</taxon>
        <taxon>Passeroidea</taxon>
        <taxon>Fringillidae</taxon>
        <taxon>Urocynchramus</taxon>
    </lineage>
</organism>
<dbReference type="InterPro" id="IPR005314">
    <property type="entry name" value="Peptidase_C50"/>
</dbReference>
<dbReference type="InterPro" id="IPR011990">
    <property type="entry name" value="TPR-like_helical_dom_sf"/>
</dbReference>
<feature type="non-terminal residue" evidence="1">
    <location>
        <position position="137"/>
    </location>
</feature>
<proteinExistence type="predicted"/>
<keyword evidence="2" id="KW-1185">Reference proteome</keyword>
<comment type="caution">
    <text evidence="1">The sequence shown here is derived from an EMBL/GenBank/DDBJ whole genome shotgun (WGS) entry which is preliminary data.</text>
</comment>
<evidence type="ECO:0000313" key="1">
    <source>
        <dbReference type="EMBL" id="NWT94352.1"/>
    </source>
</evidence>
<dbReference type="GO" id="GO:0005634">
    <property type="term" value="C:nucleus"/>
    <property type="evidence" value="ECO:0007669"/>
    <property type="project" value="InterPro"/>
</dbReference>
<dbReference type="GO" id="GO:0004197">
    <property type="term" value="F:cysteine-type endopeptidase activity"/>
    <property type="evidence" value="ECO:0007669"/>
    <property type="project" value="InterPro"/>
</dbReference>
<dbReference type="PANTHER" id="PTHR12792">
    <property type="entry name" value="EXTRA SPINDLE POLES 1-RELATED"/>
    <property type="match status" value="1"/>
</dbReference>
<evidence type="ECO:0000313" key="2">
    <source>
        <dbReference type="Proteomes" id="UP000524542"/>
    </source>
</evidence>
<dbReference type="GO" id="GO:0072686">
    <property type="term" value="C:mitotic spindle"/>
    <property type="evidence" value="ECO:0007669"/>
    <property type="project" value="TreeGrafter"/>
</dbReference>
<dbReference type="AlphaFoldDB" id="A0A7K5SQH9"/>
<dbReference type="EMBL" id="VZRH01002048">
    <property type="protein sequence ID" value="NWT94352.1"/>
    <property type="molecule type" value="Genomic_DNA"/>
</dbReference>
<dbReference type="GO" id="GO:0051307">
    <property type="term" value="P:meiotic chromosome separation"/>
    <property type="evidence" value="ECO:0007669"/>
    <property type="project" value="TreeGrafter"/>
</dbReference>